<name>A0A9W9ZIT4_9CNID</name>
<feature type="compositionally biased region" description="Polar residues" evidence="1">
    <location>
        <begin position="23"/>
        <end position="48"/>
    </location>
</feature>
<evidence type="ECO:0000313" key="3">
    <source>
        <dbReference type="Proteomes" id="UP001163046"/>
    </source>
</evidence>
<feature type="region of interest" description="Disordered" evidence="1">
    <location>
        <begin position="22"/>
        <end position="53"/>
    </location>
</feature>
<dbReference type="OrthoDB" id="2117972at2759"/>
<comment type="caution">
    <text evidence="2">The sequence shown here is derived from an EMBL/GenBank/DDBJ whole genome shotgun (WGS) entry which is preliminary data.</text>
</comment>
<dbReference type="AlphaFoldDB" id="A0A9W9ZIT4"/>
<accession>A0A9W9ZIT4</accession>
<reference evidence="2" key="1">
    <citation type="submission" date="2023-01" db="EMBL/GenBank/DDBJ databases">
        <title>Genome assembly of the deep-sea coral Lophelia pertusa.</title>
        <authorList>
            <person name="Herrera S."/>
            <person name="Cordes E."/>
        </authorList>
    </citation>
    <scope>NUCLEOTIDE SEQUENCE</scope>
    <source>
        <strain evidence="2">USNM1676648</strain>
        <tissue evidence="2">Polyp</tissue>
    </source>
</reference>
<gene>
    <name evidence="2" type="primary">FBXO9_1</name>
    <name evidence="2" type="ORF">OS493_034638</name>
</gene>
<keyword evidence="3" id="KW-1185">Reference proteome</keyword>
<sequence>MADDRILEEELASFRREWRAEIQRTSNDSGSSRNSPTTESTSQQSREGSPSPLLLAAKKNSVNNVTQQLEEQATQLFLQGVSAERSGNLMKLVPDIEFRIEDFNNPNVTSDNDEGDEEADISQEPHDMPYLTDLANRFNSLSVTGICQPY</sequence>
<dbReference type="Proteomes" id="UP001163046">
    <property type="component" value="Unassembled WGS sequence"/>
</dbReference>
<organism evidence="2 3">
    <name type="scientific">Desmophyllum pertusum</name>
    <dbReference type="NCBI Taxonomy" id="174260"/>
    <lineage>
        <taxon>Eukaryota</taxon>
        <taxon>Metazoa</taxon>
        <taxon>Cnidaria</taxon>
        <taxon>Anthozoa</taxon>
        <taxon>Hexacorallia</taxon>
        <taxon>Scleractinia</taxon>
        <taxon>Caryophylliina</taxon>
        <taxon>Caryophylliidae</taxon>
        <taxon>Desmophyllum</taxon>
    </lineage>
</organism>
<dbReference type="EMBL" id="MU825922">
    <property type="protein sequence ID" value="KAJ7382477.1"/>
    <property type="molecule type" value="Genomic_DNA"/>
</dbReference>
<protein>
    <submittedName>
        <fullName evidence="2">F-box only protein 9</fullName>
    </submittedName>
</protein>
<evidence type="ECO:0000313" key="2">
    <source>
        <dbReference type="EMBL" id="KAJ7382477.1"/>
    </source>
</evidence>
<evidence type="ECO:0000256" key="1">
    <source>
        <dbReference type="SAM" id="MobiDB-lite"/>
    </source>
</evidence>
<proteinExistence type="predicted"/>